<evidence type="ECO:0000256" key="3">
    <source>
        <dbReference type="ARBA" id="ARBA00022840"/>
    </source>
</evidence>
<evidence type="ECO:0000313" key="5">
    <source>
        <dbReference type="EMBL" id="PWH86320.1"/>
    </source>
</evidence>
<dbReference type="AlphaFoldDB" id="A0A2U2XF07"/>
<dbReference type="GO" id="GO:0016887">
    <property type="term" value="F:ATP hydrolysis activity"/>
    <property type="evidence" value="ECO:0007669"/>
    <property type="project" value="InterPro"/>
</dbReference>
<organism evidence="5 6">
    <name type="scientific">Brumimicrobium oceani</name>
    <dbReference type="NCBI Taxonomy" id="2100725"/>
    <lineage>
        <taxon>Bacteria</taxon>
        <taxon>Pseudomonadati</taxon>
        <taxon>Bacteroidota</taxon>
        <taxon>Flavobacteriia</taxon>
        <taxon>Flavobacteriales</taxon>
        <taxon>Crocinitomicaceae</taxon>
        <taxon>Brumimicrobium</taxon>
    </lineage>
</organism>
<dbReference type="Proteomes" id="UP000245370">
    <property type="component" value="Unassembled WGS sequence"/>
</dbReference>
<accession>A0A2U2XF07</accession>
<keyword evidence="6" id="KW-1185">Reference proteome</keyword>
<proteinExistence type="predicted"/>
<dbReference type="SUPFAM" id="SSF52540">
    <property type="entry name" value="P-loop containing nucleoside triphosphate hydrolases"/>
    <property type="match status" value="1"/>
</dbReference>
<comment type="caution">
    <text evidence="5">The sequence shown here is derived from an EMBL/GenBank/DDBJ whole genome shotgun (WGS) entry which is preliminary data.</text>
</comment>
<sequence length="309" mass="35089">MILEVENIAYSYTNKNFVFKSVSFNLSPGEVISIVGPSGTGKSTLLKCIAGLIQLDEGKVLIEGSQVPEAKNMLIPGHPEVALVNQLFELDDYFTVRENISNQLHHLPLAERFEFTDELLDIFELEDLAHKKSKDISGGEQQRLSMACALAKEPRCLLLDEPFAHLDVHLNKKIGEYIRRLANLRQMGVVLVTHDGTEALAWSDRILVMSNGEVFSEYTPFQAYHEPKTFFEGSFFGELNKINLDGKQLLFRPTEYSLTPDHNKIEIQLEWKYSSFRGPYYANYFESKGGEEVVLYANKELIPTNVVYV</sequence>
<dbReference type="Gene3D" id="3.40.50.300">
    <property type="entry name" value="P-loop containing nucleotide triphosphate hydrolases"/>
    <property type="match status" value="1"/>
</dbReference>
<reference evidence="5 6" key="1">
    <citation type="submission" date="2018-05" db="EMBL/GenBank/DDBJ databases">
        <title>Brumimicrobium oceani sp. nov., isolated from coastal sediment.</title>
        <authorList>
            <person name="Kou Y."/>
        </authorList>
    </citation>
    <scope>NUCLEOTIDE SEQUENCE [LARGE SCALE GENOMIC DNA]</scope>
    <source>
        <strain evidence="5 6">C305</strain>
    </source>
</reference>
<dbReference type="OrthoDB" id="9802264at2"/>
<evidence type="ECO:0000256" key="2">
    <source>
        <dbReference type="ARBA" id="ARBA00022741"/>
    </source>
</evidence>
<dbReference type="PROSITE" id="PS50893">
    <property type="entry name" value="ABC_TRANSPORTER_2"/>
    <property type="match status" value="1"/>
</dbReference>
<protein>
    <recommendedName>
        <fullName evidence="4">ABC transporter domain-containing protein</fullName>
    </recommendedName>
</protein>
<evidence type="ECO:0000256" key="1">
    <source>
        <dbReference type="ARBA" id="ARBA00022448"/>
    </source>
</evidence>
<dbReference type="EMBL" id="QFRJ01000002">
    <property type="protein sequence ID" value="PWH86320.1"/>
    <property type="molecule type" value="Genomic_DNA"/>
</dbReference>
<reference evidence="5 6" key="2">
    <citation type="submission" date="2018-05" db="EMBL/GenBank/DDBJ databases">
        <authorList>
            <person name="Lanie J.A."/>
            <person name="Ng W.-L."/>
            <person name="Kazmierczak K.M."/>
            <person name="Andrzejewski T.M."/>
            <person name="Davidsen T.M."/>
            <person name="Wayne K.J."/>
            <person name="Tettelin H."/>
            <person name="Glass J.I."/>
            <person name="Rusch D."/>
            <person name="Podicherti R."/>
            <person name="Tsui H.-C.T."/>
            <person name="Winkler M.E."/>
        </authorList>
    </citation>
    <scope>NUCLEOTIDE SEQUENCE [LARGE SCALE GENOMIC DNA]</scope>
    <source>
        <strain evidence="5 6">C305</strain>
    </source>
</reference>
<evidence type="ECO:0000313" key="6">
    <source>
        <dbReference type="Proteomes" id="UP000245370"/>
    </source>
</evidence>
<dbReference type="RefSeq" id="WP_109358431.1">
    <property type="nucleotide sequence ID" value="NZ_QFRJ01000002.1"/>
</dbReference>
<dbReference type="PROSITE" id="PS00211">
    <property type="entry name" value="ABC_TRANSPORTER_1"/>
    <property type="match status" value="1"/>
</dbReference>
<dbReference type="SMART" id="SM00382">
    <property type="entry name" value="AAA"/>
    <property type="match status" value="1"/>
</dbReference>
<gene>
    <name evidence="5" type="ORF">DIT68_03520</name>
</gene>
<feature type="domain" description="ABC transporter" evidence="4">
    <location>
        <begin position="3"/>
        <end position="236"/>
    </location>
</feature>
<keyword evidence="1" id="KW-0813">Transport</keyword>
<dbReference type="InterPro" id="IPR003593">
    <property type="entry name" value="AAA+_ATPase"/>
</dbReference>
<keyword evidence="2" id="KW-0547">Nucleotide-binding</keyword>
<keyword evidence="3" id="KW-0067">ATP-binding</keyword>
<dbReference type="PANTHER" id="PTHR42781:SF8">
    <property type="entry name" value="BICARBONATE TRANSPORT ATP-BINDING PROTEIN CMPC"/>
    <property type="match status" value="1"/>
</dbReference>
<evidence type="ECO:0000259" key="4">
    <source>
        <dbReference type="PROSITE" id="PS50893"/>
    </source>
</evidence>
<dbReference type="Pfam" id="PF00005">
    <property type="entry name" value="ABC_tran"/>
    <property type="match status" value="1"/>
</dbReference>
<dbReference type="InterPro" id="IPR050093">
    <property type="entry name" value="ABC_SmlMolc_Importer"/>
</dbReference>
<dbReference type="InterPro" id="IPR003439">
    <property type="entry name" value="ABC_transporter-like_ATP-bd"/>
</dbReference>
<dbReference type="InterPro" id="IPR027417">
    <property type="entry name" value="P-loop_NTPase"/>
</dbReference>
<name>A0A2U2XF07_9FLAO</name>
<dbReference type="InterPro" id="IPR017871">
    <property type="entry name" value="ABC_transporter-like_CS"/>
</dbReference>
<dbReference type="GO" id="GO:0005524">
    <property type="term" value="F:ATP binding"/>
    <property type="evidence" value="ECO:0007669"/>
    <property type="project" value="UniProtKB-KW"/>
</dbReference>
<dbReference type="PANTHER" id="PTHR42781">
    <property type="entry name" value="SPERMIDINE/PUTRESCINE IMPORT ATP-BINDING PROTEIN POTA"/>
    <property type="match status" value="1"/>
</dbReference>